<dbReference type="EC" id="1.1.1.35" evidence="10"/>
<proteinExistence type="predicted"/>
<sequence>MSSQRLVIRRAAVLGSGVMGAQIAAHLANADVPVILFDLAARDGDPNGIVRKAVEGLKRMQPAPLVTRDRLVNIDVGNYDQHLDKLRECDLVIEAISEKIEWKVDLYHKIAPHLSDQAIVASNTSGISINQLSEAFPAERRSRFCGVHFFNPPRYMQLVELIPAAATDAAMFDALESWLVTRMGKGVVRAKDTPSFVANRVGLFSILAVMYHTEQFKLGFDEVDALTGPRIGRPKSATYRTADVIGLDTLAHVTDSQQQTLPNDPWREHFKVPAWLAALIGKGALGQKAGGGVFRKVGRDIQVLDMASLDYQPAGAGVAPEVEQILKNRNAAERFAALRASAHPQAQFLWAMFRDVFHYCAYHLAEIADNARDVDFAMRWGYGWAQGPFEIWQSAGWQAIAEAIAQDIAAGKAMSNAPLPAWVAARDHVHQAEGSYSAAENALKARSSLPVYGRQLFPDLIVGEQHERGETLMENDSVRIWRMPKVDSRIAVLSFKSKMHSLGKEVVEGIYQAVAMAEADFDGLVVYHDAPFAVGANLLEVMQLVKAEKWDELDKVVAHFQGATKALRFAQVPTVAAVDGMAFGGGAEVAMHCAHRVMALESYIGLVEAGVGLIPAGGGCKEMARRASEAAMRRGRQDPWEEIQKAFGSIIRGMTSKNAIDAKSMGFAAESDTVLFNARELPYVAIRQARAMFEGAYRPPMPARAIKVVGRPGNATLHMDLVNLREGGFMSAHDYVVSEASALVLCGGDVDPGTLVDEDWLLGIERRQFVELLKNEKTQQRMTYMLENGKPLRN</sequence>
<comment type="catalytic activity">
    <reaction evidence="7">
        <text>a (3S)-3-hydroxyacyl-CoA + NAD(+) = a 3-oxoacyl-CoA + NADH + H(+)</text>
        <dbReference type="Rhea" id="RHEA:22432"/>
        <dbReference type="ChEBI" id="CHEBI:15378"/>
        <dbReference type="ChEBI" id="CHEBI:57318"/>
        <dbReference type="ChEBI" id="CHEBI:57540"/>
        <dbReference type="ChEBI" id="CHEBI:57945"/>
        <dbReference type="ChEBI" id="CHEBI:90726"/>
        <dbReference type="EC" id="1.1.1.35"/>
    </reaction>
</comment>
<keyword evidence="2" id="KW-0276">Fatty acid metabolism</keyword>
<dbReference type="SUPFAM" id="SSF48179">
    <property type="entry name" value="6-phosphogluconate dehydrogenase C-terminal domain-like"/>
    <property type="match status" value="2"/>
</dbReference>
<evidence type="ECO:0000259" key="9">
    <source>
        <dbReference type="Pfam" id="PF02737"/>
    </source>
</evidence>
<keyword evidence="6" id="KW-0443">Lipid metabolism</keyword>
<dbReference type="GO" id="GO:0070403">
    <property type="term" value="F:NAD+ binding"/>
    <property type="evidence" value="ECO:0007669"/>
    <property type="project" value="InterPro"/>
</dbReference>
<dbReference type="InterPro" id="IPR006108">
    <property type="entry name" value="3HC_DH_C"/>
</dbReference>
<evidence type="ECO:0000313" key="11">
    <source>
        <dbReference type="Proteomes" id="UP000021315"/>
    </source>
</evidence>
<evidence type="ECO:0000313" key="10">
    <source>
        <dbReference type="EMBL" id="KFB78348.1"/>
    </source>
</evidence>
<dbReference type="STRING" id="1453999.AW06_000299"/>
<keyword evidence="5" id="KW-0520">NAD</keyword>
<evidence type="ECO:0000256" key="1">
    <source>
        <dbReference type="ARBA" id="ARBA00005005"/>
    </source>
</evidence>
<reference evidence="10" key="1">
    <citation type="submission" date="2014-02" db="EMBL/GenBank/DDBJ databases">
        <title>Expanding our view of genomic diversity in Candidatus Accumulibacter clades.</title>
        <authorList>
            <person name="Skennerton C.T."/>
            <person name="Barr J.J."/>
            <person name="Slater F.R."/>
            <person name="Bond P.L."/>
            <person name="Tyson G.W."/>
        </authorList>
    </citation>
    <scope>NUCLEOTIDE SEQUENCE [LARGE SCALE GENOMIC DNA]</scope>
</reference>
<evidence type="ECO:0000256" key="2">
    <source>
        <dbReference type="ARBA" id="ARBA00022832"/>
    </source>
</evidence>
<dbReference type="InterPro" id="IPR036291">
    <property type="entry name" value="NAD(P)-bd_dom_sf"/>
</dbReference>
<dbReference type="EMBL" id="JDST02000005">
    <property type="protein sequence ID" value="KFB78348.1"/>
    <property type="molecule type" value="Genomic_DNA"/>
</dbReference>
<dbReference type="Proteomes" id="UP000021315">
    <property type="component" value="Unassembled WGS sequence"/>
</dbReference>
<dbReference type="PANTHER" id="PTHR48075:SF7">
    <property type="entry name" value="3-HYDROXYACYL-COA DEHYDROGENASE-RELATED"/>
    <property type="match status" value="1"/>
</dbReference>
<dbReference type="InterPro" id="IPR001753">
    <property type="entry name" value="Enoyl-CoA_hydra/iso"/>
</dbReference>
<evidence type="ECO:0000256" key="7">
    <source>
        <dbReference type="ARBA" id="ARBA00049556"/>
    </source>
</evidence>
<dbReference type="InterPro" id="IPR008927">
    <property type="entry name" value="6-PGluconate_DH-like_C_sf"/>
</dbReference>
<dbReference type="InterPro" id="IPR006176">
    <property type="entry name" value="3-OHacyl-CoA_DH_NAD-bd"/>
</dbReference>
<evidence type="ECO:0000256" key="5">
    <source>
        <dbReference type="ARBA" id="ARBA00023027"/>
    </source>
</evidence>
<dbReference type="InterPro" id="IPR029045">
    <property type="entry name" value="ClpP/crotonase-like_dom_sf"/>
</dbReference>
<protein>
    <submittedName>
        <fullName evidence="10">3-hydroxyacyl-CoA dehydrogenase</fullName>
        <ecNumber evidence="10">1.1.1.35</ecNumber>
    </submittedName>
</protein>
<feature type="domain" description="3-hydroxyacyl-CoA dehydrogenase C-terminal" evidence="8">
    <location>
        <begin position="196"/>
        <end position="294"/>
    </location>
</feature>
<dbReference type="UniPathway" id="UPA00659"/>
<dbReference type="SUPFAM" id="SSF51735">
    <property type="entry name" value="NAD(P)-binding Rossmann-fold domains"/>
    <property type="match status" value="1"/>
</dbReference>
<accession>A0A080MAT0</accession>
<organism evidence="10 11">
    <name type="scientific">Candidatus Accumulibacter cognatus</name>
    <dbReference type="NCBI Taxonomy" id="2954383"/>
    <lineage>
        <taxon>Bacteria</taxon>
        <taxon>Pseudomonadati</taxon>
        <taxon>Pseudomonadota</taxon>
        <taxon>Betaproteobacteria</taxon>
        <taxon>Candidatus Accumulibacter</taxon>
    </lineage>
</organism>
<evidence type="ECO:0000256" key="4">
    <source>
        <dbReference type="ARBA" id="ARBA00023002"/>
    </source>
</evidence>
<dbReference type="AlphaFoldDB" id="A0A080MAT0"/>
<dbReference type="PANTHER" id="PTHR48075">
    <property type="entry name" value="3-HYDROXYACYL-COA DEHYDROGENASE FAMILY PROTEIN"/>
    <property type="match status" value="1"/>
</dbReference>
<dbReference type="GO" id="GO:0006635">
    <property type="term" value="P:fatty acid beta-oxidation"/>
    <property type="evidence" value="ECO:0007669"/>
    <property type="project" value="UniProtKB-UniPathway"/>
</dbReference>
<gene>
    <name evidence="10" type="primary">fadN_1</name>
    <name evidence="10" type="ORF">AW06_000299</name>
</gene>
<dbReference type="SUPFAM" id="SSF52096">
    <property type="entry name" value="ClpP/crotonase"/>
    <property type="match status" value="1"/>
</dbReference>
<dbReference type="Pfam" id="PF00725">
    <property type="entry name" value="3HCDH"/>
    <property type="match status" value="1"/>
</dbReference>
<dbReference type="Gene3D" id="1.10.1040.50">
    <property type="match status" value="1"/>
</dbReference>
<dbReference type="Gene3D" id="3.90.226.10">
    <property type="entry name" value="2-enoyl-CoA Hydratase, Chain A, domain 1"/>
    <property type="match status" value="1"/>
</dbReference>
<dbReference type="CDD" id="cd06558">
    <property type="entry name" value="crotonase-like"/>
    <property type="match status" value="1"/>
</dbReference>
<feature type="domain" description="3-hydroxyacyl-CoA dehydrogenase NAD binding" evidence="9">
    <location>
        <begin position="11"/>
        <end position="193"/>
    </location>
</feature>
<keyword evidence="4 10" id="KW-0560">Oxidoreductase</keyword>
<comment type="caution">
    <text evidence="10">The sequence shown here is derived from an EMBL/GenBank/DDBJ whole genome shotgun (WGS) entry which is preliminary data.</text>
</comment>
<evidence type="ECO:0000256" key="6">
    <source>
        <dbReference type="ARBA" id="ARBA00023098"/>
    </source>
</evidence>
<evidence type="ECO:0000259" key="8">
    <source>
        <dbReference type="Pfam" id="PF00725"/>
    </source>
</evidence>
<name>A0A080MAT0_9PROT</name>
<evidence type="ECO:0000256" key="3">
    <source>
        <dbReference type="ARBA" id="ARBA00022963"/>
    </source>
</evidence>
<dbReference type="GO" id="GO:0003857">
    <property type="term" value="F:(3S)-3-hydroxyacyl-CoA dehydrogenase (NAD+) activity"/>
    <property type="evidence" value="ECO:0007669"/>
    <property type="project" value="UniProtKB-EC"/>
</dbReference>
<dbReference type="Pfam" id="PF00378">
    <property type="entry name" value="ECH_1"/>
    <property type="match status" value="1"/>
</dbReference>
<keyword evidence="11" id="KW-1185">Reference proteome</keyword>
<keyword evidence="3" id="KW-0442">Lipid degradation</keyword>
<comment type="pathway">
    <text evidence="1">Lipid metabolism; fatty acid beta-oxidation.</text>
</comment>
<dbReference type="Gene3D" id="3.40.50.720">
    <property type="entry name" value="NAD(P)-binding Rossmann-like Domain"/>
    <property type="match status" value="1"/>
</dbReference>
<dbReference type="Pfam" id="PF02737">
    <property type="entry name" value="3HCDH_N"/>
    <property type="match status" value="1"/>
</dbReference>
<dbReference type="RefSeq" id="WP_034944464.1">
    <property type="nucleotide sequence ID" value="NZ_JDST02000005.1"/>
</dbReference>